<name>A0A8J2T1F3_9STRA</name>
<dbReference type="PANTHER" id="PTHR33664:SF1">
    <property type="entry name" value="DYNEIN AXONEMAL ASSEMBLY FACTOR 9"/>
    <property type="match status" value="1"/>
</dbReference>
<dbReference type="EMBL" id="CAKKNE010000006">
    <property type="protein sequence ID" value="CAH0379222.1"/>
    <property type="molecule type" value="Genomic_DNA"/>
</dbReference>
<proteinExistence type="predicted"/>
<gene>
    <name evidence="2" type="ORF">PECAL_6P08240</name>
</gene>
<reference evidence="2" key="1">
    <citation type="submission" date="2021-11" db="EMBL/GenBank/DDBJ databases">
        <authorList>
            <consortium name="Genoscope - CEA"/>
            <person name="William W."/>
        </authorList>
    </citation>
    <scope>NUCLEOTIDE SEQUENCE</scope>
</reference>
<sequence>MATKAAARRRLRALRALLNKDLSGDAPGALLFVCGVDGKDNWASSSVVRWLCLGESGSSLIDERPRPFNHDQWAALEETALLMTRDSLRVLYDAAAGDVLAPLLTCGAGGISEYVLPSTDDPEQREKDKVAKFERMLDAGLGPESRTLGVAIPSAASSAREECEYWPLVQALAAGGEKTFLSRRHDVVDASQILRQVLVAPDADLLREALRRATPALRRHVEEAFKNCRGPMGVKGDVAAESIRQPLETFDEYDGAVQGEGGPLASIGCASLDLKEGDGDAHVVFQAREPSTGLRVCRTYFLRSGAFATLDGSKIEEDEALLTLSSTYADLCSKFRGAAPSLDRLKKAFPSAAFYAQTTDCLGNVLQEEAEGSLTFVRVSVKTKFGVVAVGDTFLEGGGLLTGDRCAPYCKVVGASSGREREAAEAIKRRLRDAHGPRSEELQLGKRLESYSHATLVLGFVDRDPVPHVGRLELYEDGFVLADGGLAPLVVSFARQDCSKIAVVQVSKDAHGVAMELKDPSHLRAGSIVDASYAVLVVRKHAPARRAVDGSIERWRRHCSREDARELVKQAQDAAARCWTEEALGLSRGLSDVQDAKVEALIDAYAERSGSRTIDRLFGASSNEAPAKKGPPAYLIIGEPGSGVADVACAVLRRIAEVDQVKWHHCEALRVDDRVDLSVEGVAHLARAAAAANKSRLLISFCVNDSSLACATACARAGITVAGIASVHSAALLAEAYPDLCAGVSDRNAVATTLVVQDSRAGPNIGEAEKLLQKRLRAEGLQLKACRRSRFATASNVVDALLPASGAAYEHEATWSKPADHQFLGRDNSRLFSALYAPPRTPRDFMSTYVKCSVGSLDRELLKVVLKELLPSATFDDGVVAFAAQSNSTTSRPPLKALFDIARNKVRAKRDGEQRLKELPRDIEHWKALYKDSVSLLQGGVDALDGFVDLSVDGRPLLRPAALDGNRRVVGCTPLPETHGACSGQRFVGLKVRRGVAGKALDHLLGLAATTPRIARPRREEKSLTRDERVRICKLAEDRPLPPGWAFDGACYVDGFGRRSRLRPDATELCLEWLEGVNAGVDAWNKAIAQQ</sequence>
<dbReference type="PANTHER" id="PTHR33664">
    <property type="entry name" value="RCG26366"/>
    <property type="match status" value="1"/>
</dbReference>
<evidence type="ECO:0000259" key="1">
    <source>
        <dbReference type="Pfam" id="PF23281"/>
    </source>
</evidence>
<accession>A0A8J2T1F3</accession>
<feature type="domain" description="DAAF9 N-terminal" evidence="1">
    <location>
        <begin position="4"/>
        <end position="197"/>
    </location>
</feature>
<protein>
    <recommendedName>
        <fullName evidence="1">DAAF9 N-terminal domain-containing protein</fullName>
    </recommendedName>
</protein>
<dbReference type="AlphaFoldDB" id="A0A8J2T1F3"/>
<evidence type="ECO:0000313" key="2">
    <source>
        <dbReference type="EMBL" id="CAH0379222.1"/>
    </source>
</evidence>
<evidence type="ECO:0000313" key="3">
    <source>
        <dbReference type="Proteomes" id="UP000789595"/>
    </source>
</evidence>
<keyword evidence="3" id="KW-1185">Reference proteome</keyword>
<dbReference type="InterPro" id="IPR056498">
    <property type="entry name" value="DAAF9_N"/>
</dbReference>
<dbReference type="OrthoDB" id="72033at2759"/>
<organism evidence="2 3">
    <name type="scientific">Pelagomonas calceolata</name>
    <dbReference type="NCBI Taxonomy" id="35677"/>
    <lineage>
        <taxon>Eukaryota</taxon>
        <taxon>Sar</taxon>
        <taxon>Stramenopiles</taxon>
        <taxon>Ochrophyta</taxon>
        <taxon>Pelagophyceae</taxon>
        <taxon>Pelagomonadales</taxon>
        <taxon>Pelagomonadaceae</taxon>
        <taxon>Pelagomonas</taxon>
    </lineage>
</organism>
<comment type="caution">
    <text evidence="2">The sequence shown here is derived from an EMBL/GenBank/DDBJ whole genome shotgun (WGS) entry which is preliminary data.</text>
</comment>
<dbReference type="Pfam" id="PF23281">
    <property type="entry name" value="DAAF9_N"/>
    <property type="match status" value="1"/>
</dbReference>
<dbReference type="Proteomes" id="UP000789595">
    <property type="component" value="Unassembled WGS sequence"/>
</dbReference>
<dbReference type="InterPro" id="IPR040342">
    <property type="entry name" value="DNAAF9"/>
</dbReference>